<reference evidence="2" key="1">
    <citation type="submission" date="2022-05" db="EMBL/GenBank/DDBJ databases">
        <authorList>
            <person name="Okamura Y."/>
        </authorList>
    </citation>
    <scope>NUCLEOTIDE SEQUENCE</scope>
</reference>
<name>A0A9P0TES9_PIEBR</name>
<evidence type="ECO:0000259" key="1">
    <source>
        <dbReference type="PROSITE" id="PS50191"/>
    </source>
</evidence>
<dbReference type="InterPro" id="IPR001251">
    <property type="entry name" value="CRAL-TRIO_dom"/>
</dbReference>
<gene>
    <name evidence="2" type="ORF">PIBRA_LOCUS4808</name>
</gene>
<dbReference type="PROSITE" id="PS50191">
    <property type="entry name" value="CRAL_TRIO"/>
    <property type="match status" value="2"/>
</dbReference>
<keyword evidence="3" id="KW-1185">Reference proteome</keyword>
<dbReference type="CDD" id="cd00170">
    <property type="entry name" value="SEC14"/>
    <property type="match status" value="2"/>
</dbReference>
<dbReference type="SUPFAM" id="SSF52087">
    <property type="entry name" value="CRAL/TRIO domain"/>
    <property type="match status" value="2"/>
</dbReference>
<dbReference type="SUPFAM" id="SSF46938">
    <property type="entry name" value="CRAL/TRIO N-terminal domain"/>
    <property type="match status" value="2"/>
</dbReference>
<dbReference type="PRINTS" id="PR00180">
    <property type="entry name" value="CRETINALDHBP"/>
</dbReference>
<evidence type="ECO:0000313" key="3">
    <source>
        <dbReference type="Proteomes" id="UP001152562"/>
    </source>
</evidence>
<accession>A0A9P0TES9</accession>
<dbReference type="Gene3D" id="3.40.525.10">
    <property type="entry name" value="CRAL-TRIO lipid binding domain"/>
    <property type="match status" value="2"/>
</dbReference>
<dbReference type="GO" id="GO:0016020">
    <property type="term" value="C:membrane"/>
    <property type="evidence" value="ECO:0007669"/>
    <property type="project" value="TreeGrafter"/>
</dbReference>
<dbReference type="EMBL" id="CALOZG010000005">
    <property type="protein sequence ID" value="CAH4027679.1"/>
    <property type="molecule type" value="Genomic_DNA"/>
</dbReference>
<dbReference type="Proteomes" id="UP001152562">
    <property type="component" value="Unassembled WGS sequence"/>
</dbReference>
<sequence length="659" mass="75955">MEPSPRFLISNFQKTSKTLRPSDRVTIVENLSCDLVFNFKAPEMTLEQPAGEMWKKIREELNENVDTRDKDLEHIKEWLKKEPHLPDEFDDQRIMTFLRGCKFSLEKTKRKLDMYFTMRTAVPEFFTNRDVTLPELQEILKIVQMPPLPGLTPDGRRVVLMRGMDKDAQTPNVADAFKLALMMGDMRLKEETEGVAGDIYVLDASVATPTHFAKFTPTLVKKFLVCVQEAYPVKLKQVHIINVSPLVDKIVNFVKPFLKEKIRDRIFIHGDANDLYKHFPQEMMPSEYGGKAGPMDDLHNAWVKKMEEYKAWFAEQEDVKANEALRPGKPTNYDELFGIDDSTHQNGSEIKMAATLVQPSGEIWEKIRIELKEDVNTRDRDLQHMKEWLRKQPHLPDEWDEGRMMTFLRGCSFSLEKCKRKLDMYFTMRAACPEFFTKRDVRRLELKDLMSRAQGPPLSGLTPNGRRVTVCRGLDKNLDMNQLNDAFKVALMIGDVRLKEEKEGVGGDIYILDASVVSPSHLAKLSPTAIKKFLICVQEAYPVKLKEVHVVNTSPVIEKIVNFVKPFLKDKIKNRIFIHSNLSELYNYVPKEMLPEEYGGNGGSLSDINEAWMKKLEEYTDWFKAEESVIAVEALRPGKPTNYDELFGIDGSFRQLSID</sequence>
<dbReference type="PANTHER" id="PTHR10174">
    <property type="entry name" value="ALPHA-TOCOPHEROL TRANSFER PROTEIN-RELATED"/>
    <property type="match status" value="1"/>
</dbReference>
<feature type="domain" description="CRAL-TRIO" evidence="1">
    <location>
        <begin position="136"/>
        <end position="296"/>
    </location>
</feature>
<dbReference type="PANTHER" id="PTHR10174:SF230">
    <property type="entry name" value="ALPHA-TOCOPHEROL TRANSFER PROTEIN-LIKE"/>
    <property type="match status" value="1"/>
</dbReference>
<dbReference type="InterPro" id="IPR036273">
    <property type="entry name" value="CRAL/TRIO_N_dom_sf"/>
</dbReference>
<dbReference type="SMART" id="SM01100">
    <property type="entry name" value="CRAL_TRIO_N"/>
    <property type="match status" value="2"/>
</dbReference>
<evidence type="ECO:0000313" key="2">
    <source>
        <dbReference type="EMBL" id="CAH4027679.1"/>
    </source>
</evidence>
<dbReference type="InterPro" id="IPR011074">
    <property type="entry name" value="CRAL/TRIO_N_dom"/>
</dbReference>
<proteinExistence type="predicted"/>
<dbReference type="Pfam" id="PF00650">
    <property type="entry name" value="CRAL_TRIO"/>
    <property type="match status" value="2"/>
</dbReference>
<comment type="caution">
    <text evidence="2">The sequence shown here is derived from an EMBL/GenBank/DDBJ whole genome shotgun (WGS) entry which is preliminary data.</text>
</comment>
<organism evidence="2 3">
    <name type="scientific">Pieris brassicae</name>
    <name type="common">White butterfly</name>
    <name type="synonym">Large white butterfly</name>
    <dbReference type="NCBI Taxonomy" id="7116"/>
    <lineage>
        <taxon>Eukaryota</taxon>
        <taxon>Metazoa</taxon>
        <taxon>Ecdysozoa</taxon>
        <taxon>Arthropoda</taxon>
        <taxon>Hexapoda</taxon>
        <taxon>Insecta</taxon>
        <taxon>Pterygota</taxon>
        <taxon>Neoptera</taxon>
        <taxon>Endopterygota</taxon>
        <taxon>Lepidoptera</taxon>
        <taxon>Glossata</taxon>
        <taxon>Ditrysia</taxon>
        <taxon>Papilionoidea</taxon>
        <taxon>Pieridae</taxon>
        <taxon>Pierinae</taxon>
        <taxon>Pieris</taxon>
    </lineage>
</organism>
<dbReference type="Gene3D" id="1.20.5.1200">
    <property type="entry name" value="Alpha-tocopherol transfer"/>
    <property type="match status" value="1"/>
</dbReference>
<dbReference type="AlphaFoldDB" id="A0A9P0TES9"/>
<dbReference type="SMART" id="SM00516">
    <property type="entry name" value="SEC14"/>
    <property type="match status" value="2"/>
</dbReference>
<dbReference type="Gene3D" id="1.10.8.20">
    <property type="entry name" value="N-terminal domain of phosphatidylinositol transfer protein sec14p"/>
    <property type="match status" value="2"/>
</dbReference>
<protein>
    <recommendedName>
        <fullName evidence="1">CRAL-TRIO domain-containing protein</fullName>
    </recommendedName>
</protein>
<dbReference type="GO" id="GO:1902936">
    <property type="term" value="F:phosphatidylinositol bisphosphate binding"/>
    <property type="evidence" value="ECO:0007669"/>
    <property type="project" value="TreeGrafter"/>
</dbReference>
<feature type="domain" description="CRAL-TRIO" evidence="1">
    <location>
        <begin position="446"/>
        <end position="606"/>
    </location>
</feature>
<dbReference type="InterPro" id="IPR036865">
    <property type="entry name" value="CRAL-TRIO_dom_sf"/>
</dbReference>